<evidence type="ECO:0000313" key="2">
    <source>
        <dbReference type="WBParaSite" id="ES5_v2.g25421.t1"/>
    </source>
</evidence>
<dbReference type="Proteomes" id="UP000887579">
    <property type="component" value="Unplaced"/>
</dbReference>
<organism evidence="1 2">
    <name type="scientific">Panagrolaimus sp. ES5</name>
    <dbReference type="NCBI Taxonomy" id="591445"/>
    <lineage>
        <taxon>Eukaryota</taxon>
        <taxon>Metazoa</taxon>
        <taxon>Ecdysozoa</taxon>
        <taxon>Nematoda</taxon>
        <taxon>Chromadorea</taxon>
        <taxon>Rhabditida</taxon>
        <taxon>Tylenchina</taxon>
        <taxon>Panagrolaimomorpha</taxon>
        <taxon>Panagrolaimoidea</taxon>
        <taxon>Panagrolaimidae</taxon>
        <taxon>Panagrolaimus</taxon>
    </lineage>
</organism>
<sequence>MNNVAFVNFSVRTLSGKTITLVCSSSDTIKAVKAQVEKREGVPIDSQMLISNGKQLENLQTLSECSISPQSTLHLLLRLKGGECPAYHICPEMFDPSYDFDFTNVNDQGRNFQRGGKSYVRPIGAKRVAVKVLGKYDNDNWLLSTGSRDEWPVAYHGTEARHVDNIIQQGFRIGTRNAYGRGIYCSPNPLVAKKYAKQYPYNVNLLN</sequence>
<name>A0AC34G6U4_9BILA</name>
<protein>
    <submittedName>
        <fullName evidence="2">Ubiquitin-like domain-containing protein</fullName>
    </submittedName>
</protein>
<proteinExistence type="predicted"/>
<evidence type="ECO:0000313" key="1">
    <source>
        <dbReference type="Proteomes" id="UP000887579"/>
    </source>
</evidence>
<reference evidence="2" key="1">
    <citation type="submission" date="2022-11" db="UniProtKB">
        <authorList>
            <consortium name="WormBaseParasite"/>
        </authorList>
    </citation>
    <scope>IDENTIFICATION</scope>
</reference>
<dbReference type="WBParaSite" id="ES5_v2.g25421.t1">
    <property type="protein sequence ID" value="ES5_v2.g25421.t1"/>
    <property type="gene ID" value="ES5_v2.g25421"/>
</dbReference>
<accession>A0AC34G6U4</accession>